<proteinExistence type="predicted"/>
<organism evidence="1 2">
    <name type="scientific">Mobiluncus mulieris</name>
    <dbReference type="NCBI Taxonomy" id="2052"/>
    <lineage>
        <taxon>Bacteria</taxon>
        <taxon>Bacillati</taxon>
        <taxon>Actinomycetota</taxon>
        <taxon>Actinomycetes</taxon>
        <taxon>Actinomycetales</taxon>
        <taxon>Actinomycetaceae</taxon>
        <taxon>Mobiluncus</taxon>
    </lineage>
</organism>
<accession>A0ABD4TX39</accession>
<dbReference type="Proteomes" id="UP001209486">
    <property type="component" value="Unassembled WGS sequence"/>
</dbReference>
<evidence type="ECO:0000313" key="1">
    <source>
        <dbReference type="EMBL" id="MCU9969456.1"/>
    </source>
</evidence>
<dbReference type="AlphaFoldDB" id="A0ABD4TX39"/>
<reference evidence="1 2" key="1">
    <citation type="submission" date="2019-08" db="EMBL/GenBank/DDBJ databases">
        <title>Comparison of rpoB and gyrB Sequences from Mobiluncus Species and Development of a Multiplex PCR Method for Clinical Detection of Mobiluncus curtisii and Mobiluncus mulieris.</title>
        <authorList>
            <person name="Yang L."/>
            <person name="Shen Y."/>
            <person name="Xu G."/>
            <person name="Shu L.-B."/>
            <person name="Hu J."/>
            <person name="Zhang R."/>
            <person name="Wang Y."/>
            <person name="Zhou H.-W."/>
            <person name="Zhang X."/>
        </authorList>
    </citation>
    <scope>NUCLEOTIDE SEQUENCE [LARGE SCALE GENOMIC DNA]</scope>
    <source>
        <strain evidence="1 2">M26</strain>
    </source>
</reference>
<protein>
    <submittedName>
        <fullName evidence="1">Uncharacterized protein</fullName>
    </submittedName>
</protein>
<dbReference type="RefSeq" id="WP_114990098.1">
    <property type="nucleotide sequence ID" value="NZ_VSZY01000016.1"/>
</dbReference>
<dbReference type="EMBL" id="VSZY01000016">
    <property type="protein sequence ID" value="MCU9969456.1"/>
    <property type="molecule type" value="Genomic_DNA"/>
</dbReference>
<name>A0ABD4TX39_9ACTO</name>
<sequence>MEPVPLATANSVTPSVYSFESISIRIQLWDSTNSETARIYAKLEPSGKPPTRLTLPRKTPSIQEWEAALAHQCDLRIQPSEAWETVVGAWEKASHLDSVALSLRTI</sequence>
<gene>
    <name evidence="1" type="ORF">FYZ43_08660</name>
</gene>
<evidence type="ECO:0000313" key="2">
    <source>
        <dbReference type="Proteomes" id="UP001209486"/>
    </source>
</evidence>
<comment type="caution">
    <text evidence="1">The sequence shown here is derived from an EMBL/GenBank/DDBJ whole genome shotgun (WGS) entry which is preliminary data.</text>
</comment>